<dbReference type="InterPro" id="IPR016024">
    <property type="entry name" value="ARM-type_fold"/>
</dbReference>
<keyword evidence="1" id="KW-0732">Signal</keyword>
<dbReference type="EMBL" id="JAAVVK010000001">
    <property type="protein sequence ID" value="NKE38437.1"/>
    <property type="molecule type" value="Genomic_DNA"/>
</dbReference>
<evidence type="ECO:0008006" key="4">
    <source>
        <dbReference type="Google" id="ProtNLM"/>
    </source>
</evidence>
<protein>
    <recommendedName>
        <fullName evidence="4">MOLPALP family lipoprotein</fullName>
    </recommendedName>
</protein>
<feature type="chain" id="PRO_5032554645" description="MOLPALP family lipoprotein" evidence="1">
    <location>
        <begin position="24"/>
        <end position="715"/>
    </location>
</feature>
<evidence type="ECO:0000313" key="2">
    <source>
        <dbReference type="EMBL" id="NKE38437.1"/>
    </source>
</evidence>
<sequence>MKKIFNKLAIILATSSLTLPLTACVYNFYVNSATSTVVKSFADQSSAVIKSLVLGKEKSTDTAQTIQDMLSGYPNSSIKNQTLDTSLNTWQEFVDRWGFNKNINLTGFNPNEENYFRATGSGSLTQQVNTYKTVNTVLNQIGLVSGLNVANNRIVYNLIKSGDIKNTIVNFLNGTKKTDKNEMDTITILLKNMVIGKDWTAPDNQAFTKTITNPLTSLLNYLVDGKWTATDSTPTDKNAFKSFMDNWKDPNGHAYSQWNTDNGWELDQDVYETWTPTDYNFYRSGVLINHLFYQIGKDYQIINPKPPAEGQDPAAYKDRYLGTIIGDHISMSPIGLDEYLMPDIQQYLPHLLEDPSYIITLVEAVVPIIKQWILEMNDITQGAKNLTFGKIFPTNKNTNSFNVADILDTIKDLIFNPDKIIEIVRNLLNINENNDSPIGKSFAYDIKVKIELLGQEVPLPVLLKLVSAIDPSIVENIINTIKSLLETPDVKNAVNNILNIYNQWIKQYDDKNTGINFDLTQLKDFLLNDTNGLITIINRDLMPILYNIMTTADPVTDETYFEFYQKLGGQLPNGNELAPLSFRTDSILDLLKSNISNPDIPLGQLSLILLGNSSDDNAGLFSFVIESNNQWLADNYTNFFDVTNKSKGHVYNQIMTVSDDGVQTSNTLTYNFAYKINNKTYYFWVRCKSLDFNDNFIGTKNFYFTDIQLKEIRTN</sequence>
<dbReference type="AlphaFoldDB" id="A0A846U4Q3"/>
<feature type="signal peptide" evidence="1">
    <location>
        <begin position="1"/>
        <end position="23"/>
    </location>
</feature>
<evidence type="ECO:0000313" key="3">
    <source>
        <dbReference type="Proteomes" id="UP000584587"/>
    </source>
</evidence>
<evidence type="ECO:0000256" key="1">
    <source>
        <dbReference type="SAM" id="SignalP"/>
    </source>
</evidence>
<comment type="caution">
    <text evidence="2">The sequence shown here is derived from an EMBL/GenBank/DDBJ whole genome shotgun (WGS) entry which is preliminary data.</text>
</comment>
<accession>A0A846U4Q3</accession>
<keyword evidence="3" id="KW-1185">Reference proteome</keyword>
<reference evidence="2 3" key="1">
    <citation type="submission" date="2020-04" db="EMBL/GenBank/DDBJ databases">
        <title>Complete genome sequence of Spiroplasma platyhelix ATCC 51748, an insect isolate.</title>
        <authorList>
            <person name="Green E.A."/>
            <person name="Klassen J.L."/>
        </authorList>
    </citation>
    <scope>NUCLEOTIDE SEQUENCE [LARGE SCALE GENOMIC DNA]</scope>
    <source>
        <strain evidence="2 3">PALS-1</strain>
    </source>
</reference>
<gene>
    <name evidence="2" type="ORF">HER12_01555</name>
</gene>
<name>A0A846U4Q3_9MOLU</name>
<dbReference type="SUPFAM" id="SSF48371">
    <property type="entry name" value="ARM repeat"/>
    <property type="match status" value="1"/>
</dbReference>
<dbReference type="RefSeq" id="WP_168104909.1">
    <property type="nucleotide sequence ID" value="NZ_CP051215.1"/>
</dbReference>
<dbReference type="Proteomes" id="UP000584587">
    <property type="component" value="Unassembled WGS sequence"/>
</dbReference>
<proteinExistence type="predicted"/>
<organism evidence="2 3">
    <name type="scientific">Spiroplasma platyhelix PALS-1</name>
    <dbReference type="NCBI Taxonomy" id="1276218"/>
    <lineage>
        <taxon>Bacteria</taxon>
        <taxon>Bacillati</taxon>
        <taxon>Mycoplasmatota</taxon>
        <taxon>Mollicutes</taxon>
        <taxon>Entomoplasmatales</taxon>
        <taxon>Spiroplasmataceae</taxon>
        <taxon>Spiroplasma</taxon>
    </lineage>
</organism>